<keyword evidence="7" id="KW-1185">Reference proteome</keyword>
<dbReference type="InterPro" id="IPR003142">
    <property type="entry name" value="BPL_C"/>
</dbReference>
<organism evidence="6 7">
    <name type="scientific">Neogemmobacter tilapiae</name>
    <dbReference type="NCBI Taxonomy" id="875041"/>
    <lineage>
        <taxon>Bacteria</taxon>
        <taxon>Pseudomonadati</taxon>
        <taxon>Pseudomonadota</taxon>
        <taxon>Alphaproteobacteria</taxon>
        <taxon>Rhodobacterales</taxon>
        <taxon>Paracoccaceae</taxon>
        <taxon>Neogemmobacter</taxon>
    </lineage>
</organism>
<reference evidence="6" key="1">
    <citation type="journal article" date="2014" name="Int. J. Syst. Evol. Microbiol.">
        <title>Complete genome sequence of Corynebacterium casei LMG S-19264T (=DSM 44701T), isolated from a smear-ripened cheese.</title>
        <authorList>
            <consortium name="US DOE Joint Genome Institute (JGI-PGF)"/>
            <person name="Walter F."/>
            <person name="Albersmeier A."/>
            <person name="Kalinowski J."/>
            <person name="Ruckert C."/>
        </authorList>
    </citation>
    <scope>NUCLEOTIDE SEQUENCE</scope>
    <source>
        <strain evidence="6">KCTC 23310</strain>
    </source>
</reference>
<keyword evidence="2" id="KW-0092">Biotin</keyword>
<dbReference type="AlphaFoldDB" id="A0A918WLW8"/>
<comment type="caution">
    <text evidence="6">The sequence shown here is derived from an EMBL/GenBank/DDBJ whole genome shotgun (WGS) entry which is preliminary data.</text>
</comment>
<dbReference type="PANTHER" id="PTHR12835">
    <property type="entry name" value="BIOTIN PROTEIN LIGASE"/>
    <property type="match status" value="1"/>
</dbReference>
<dbReference type="EC" id="6.3.4.15" evidence="3"/>
<dbReference type="Pfam" id="PF03099">
    <property type="entry name" value="BPL_LplA_LipB"/>
    <property type="match status" value="1"/>
</dbReference>
<feature type="domain" description="BPL/LPL catalytic" evidence="5">
    <location>
        <begin position="1"/>
        <end position="187"/>
    </location>
</feature>
<dbReference type="SUPFAM" id="SSF55681">
    <property type="entry name" value="Class II aaRS and biotin synthetases"/>
    <property type="match status" value="1"/>
</dbReference>
<reference evidence="6" key="2">
    <citation type="submission" date="2020-09" db="EMBL/GenBank/DDBJ databases">
        <authorList>
            <person name="Sun Q."/>
            <person name="Kim S."/>
        </authorList>
    </citation>
    <scope>NUCLEOTIDE SEQUENCE</scope>
    <source>
        <strain evidence="6">KCTC 23310</strain>
    </source>
</reference>
<evidence type="ECO:0000256" key="2">
    <source>
        <dbReference type="ARBA" id="ARBA00023267"/>
    </source>
</evidence>
<dbReference type="PROSITE" id="PS51733">
    <property type="entry name" value="BPL_LPL_CATALYTIC"/>
    <property type="match status" value="1"/>
</dbReference>
<evidence type="ECO:0000256" key="1">
    <source>
        <dbReference type="ARBA" id="ARBA00022598"/>
    </source>
</evidence>
<keyword evidence="1 6" id="KW-0436">Ligase</keyword>
<dbReference type="InterPro" id="IPR004143">
    <property type="entry name" value="BPL_LPL_catalytic"/>
</dbReference>
<accession>A0A918WLW8</accession>
<evidence type="ECO:0000256" key="4">
    <source>
        <dbReference type="ARBA" id="ARBA00047846"/>
    </source>
</evidence>
<evidence type="ECO:0000259" key="5">
    <source>
        <dbReference type="PROSITE" id="PS51733"/>
    </source>
</evidence>
<dbReference type="GO" id="GO:0004077">
    <property type="term" value="F:biotin--[biotin carboxyl-carrier protein] ligase activity"/>
    <property type="evidence" value="ECO:0007669"/>
    <property type="project" value="UniProtKB-EC"/>
</dbReference>
<evidence type="ECO:0000256" key="3">
    <source>
        <dbReference type="ARBA" id="ARBA00024227"/>
    </source>
</evidence>
<dbReference type="PANTHER" id="PTHR12835:SF5">
    <property type="entry name" value="BIOTIN--PROTEIN LIGASE"/>
    <property type="match status" value="1"/>
</dbReference>
<gene>
    <name evidence="6" type="primary">birA</name>
    <name evidence="6" type="ORF">GCM10007315_22400</name>
</gene>
<evidence type="ECO:0000313" key="7">
    <source>
        <dbReference type="Proteomes" id="UP000638981"/>
    </source>
</evidence>
<dbReference type="Gene3D" id="3.30.930.10">
    <property type="entry name" value="Bira Bifunctional Protein, Domain 2"/>
    <property type="match status" value="1"/>
</dbReference>
<comment type="catalytic activity">
    <reaction evidence="4">
        <text>biotin + L-lysyl-[protein] + ATP = N(6)-biotinyl-L-lysyl-[protein] + AMP + diphosphate + H(+)</text>
        <dbReference type="Rhea" id="RHEA:11756"/>
        <dbReference type="Rhea" id="RHEA-COMP:9752"/>
        <dbReference type="Rhea" id="RHEA-COMP:10505"/>
        <dbReference type="ChEBI" id="CHEBI:15378"/>
        <dbReference type="ChEBI" id="CHEBI:29969"/>
        <dbReference type="ChEBI" id="CHEBI:30616"/>
        <dbReference type="ChEBI" id="CHEBI:33019"/>
        <dbReference type="ChEBI" id="CHEBI:57586"/>
        <dbReference type="ChEBI" id="CHEBI:83144"/>
        <dbReference type="ChEBI" id="CHEBI:456215"/>
        <dbReference type="EC" id="6.3.4.15"/>
    </reaction>
</comment>
<name>A0A918WLW8_9RHOB</name>
<dbReference type="Pfam" id="PF02237">
    <property type="entry name" value="BPL_C"/>
    <property type="match status" value="1"/>
</dbReference>
<dbReference type="NCBIfam" id="TIGR00121">
    <property type="entry name" value="birA_ligase"/>
    <property type="match status" value="1"/>
</dbReference>
<dbReference type="CDD" id="cd16442">
    <property type="entry name" value="BPL"/>
    <property type="match status" value="1"/>
</dbReference>
<dbReference type="RefSeq" id="WP_189411755.1">
    <property type="nucleotide sequence ID" value="NZ_BMYJ01000006.1"/>
</dbReference>
<sequence length="249" mass="26179">MSAEAPAWPSGLGRVVTDTVDSTNRLAQLVLAGNGGRASWVMAGQQTKGRGRRGRPWSSPRGNFYGTLAMRLEDPPAKRALRSFVAALALRDALADLTGAGAGLRLKWPNDVLLNGGKVAGILLENAGDVLCVGIGVNLIAGPDDLLVEPGAVAPVTVLAETGQRLSPETLLNHLAPAFARWDAMLNAAGFAPLRKEFLAHAARLGQQITARTGSQIRQGRYDGLDENGALILTTSQGQEIIPAAEVFF</sequence>
<evidence type="ECO:0000313" key="6">
    <source>
        <dbReference type="EMBL" id="GHC58303.1"/>
    </source>
</evidence>
<dbReference type="EMBL" id="BMYJ01000006">
    <property type="protein sequence ID" value="GHC58303.1"/>
    <property type="molecule type" value="Genomic_DNA"/>
</dbReference>
<dbReference type="InterPro" id="IPR004408">
    <property type="entry name" value="Biotin_CoA_COase_ligase"/>
</dbReference>
<dbReference type="Proteomes" id="UP000638981">
    <property type="component" value="Unassembled WGS sequence"/>
</dbReference>
<dbReference type="GO" id="GO:0005737">
    <property type="term" value="C:cytoplasm"/>
    <property type="evidence" value="ECO:0007669"/>
    <property type="project" value="TreeGrafter"/>
</dbReference>
<protein>
    <recommendedName>
        <fullName evidence="3">biotin--[biotin carboxyl-carrier protein] ligase</fullName>
        <ecNumber evidence="3">6.3.4.15</ecNumber>
    </recommendedName>
</protein>
<proteinExistence type="predicted"/>
<dbReference type="InterPro" id="IPR045864">
    <property type="entry name" value="aa-tRNA-synth_II/BPL/LPL"/>
</dbReference>